<feature type="region of interest" description="Disordered" evidence="11">
    <location>
        <begin position="23"/>
        <end position="57"/>
    </location>
</feature>
<evidence type="ECO:0000256" key="10">
    <source>
        <dbReference type="HAMAP-Rule" id="MF_00942"/>
    </source>
</evidence>
<feature type="domain" description="HhH-GPD" evidence="12">
    <location>
        <begin position="93"/>
        <end position="268"/>
    </location>
</feature>
<dbReference type="InterPro" id="IPR000445">
    <property type="entry name" value="HhH_motif"/>
</dbReference>
<keyword evidence="3 10" id="KW-0479">Metal-binding</keyword>
<dbReference type="EMBL" id="JAEDAJ010000006">
    <property type="protein sequence ID" value="MBK0332089.1"/>
    <property type="molecule type" value="Genomic_DNA"/>
</dbReference>
<feature type="binding site" evidence="10">
    <location>
        <position position="277"/>
    </location>
    <ligand>
        <name>[4Fe-4S] cluster</name>
        <dbReference type="ChEBI" id="CHEBI:49883"/>
    </ligand>
</feature>
<gene>
    <name evidence="10" type="primary">nth</name>
    <name evidence="13" type="ORF">I8D64_11840</name>
</gene>
<dbReference type="SMART" id="SM00525">
    <property type="entry name" value="FES"/>
    <property type="match status" value="1"/>
</dbReference>
<comment type="catalytic activity">
    <reaction evidence="10">
        <text>2'-deoxyribonucleotide-(2'-deoxyribose 5'-phosphate)-2'-deoxyribonucleotide-DNA = a 3'-end 2'-deoxyribonucleotide-(2,3-dehydro-2,3-deoxyribose 5'-phosphate)-DNA + a 5'-end 5'-phospho-2'-deoxyribonucleoside-DNA + H(+)</text>
        <dbReference type="Rhea" id="RHEA:66592"/>
        <dbReference type="Rhea" id="RHEA-COMP:13180"/>
        <dbReference type="Rhea" id="RHEA-COMP:16897"/>
        <dbReference type="Rhea" id="RHEA-COMP:17067"/>
        <dbReference type="ChEBI" id="CHEBI:15378"/>
        <dbReference type="ChEBI" id="CHEBI:136412"/>
        <dbReference type="ChEBI" id="CHEBI:157695"/>
        <dbReference type="ChEBI" id="CHEBI:167181"/>
        <dbReference type="EC" id="4.2.99.18"/>
    </reaction>
</comment>
<comment type="similarity">
    <text evidence="1 10">Belongs to the Nth/MutY family.</text>
</comment>
<evidence type="ECO:0000256" key="2">
    <source>
        <dbReference type="ARBA" id="ARBA00022485"/>
    </source>
</evidence>
<dbReference type="GO" id="GO:0004519">
    <property type="term" value="F:endonuclease activity"/>
    <property type="evidence" value="ECO:0007669"/>
    <property type="project" value="UniProtKB-KW"/>
</dbReference>
<dbReference type="Pfam" id="PF00633">
    <property type="entry name" value="HHH"/>
    <property type="match status" value="1"/>
</dbReference>
<dbReference type="Gene3D" id="1.10.340.30">
    <property type="entry name" value="Hypothetical protein, domain 2"/>
    <property type="match status" value="1"/>
</dbReference>
<keyword evidence="4 10" id="KW-0227">DNA damage</keyword>
<dbReference type="InterPro" id="IPR003651">
    <property type="entry name" value="Endonuclease3_FeS-loop_motif"/>
</dbReference>
<feature type="binding site" evidence="10">
    <location>
        <position position="270"/>
    </location>
    <ligand>
        <name>[4Fe-4S] cluster</name>
        <dbReference type="ChEBI" id="CHEBI:49883"/>
    </ligand>
</feature>
<comment type="cofactor">
    <cofactor evidence="10">
        <name>[4Fe-4S] cluster</name>
        <dbReference type="ChEBI" id="CHEBI:49883"/>
    </cofactor>
    <text evidence="10">Binds 1 [4Fe-4S] cluster.</text>
</comment>
<name>A0ABS1BBP6_9MICO</name>
<evidence type="ECO:0000256" key="7">
    <source>
        <dbReference type="ARBA" id="ARBA00023014"/>
    </source>
</evidence>
<keyword evidence="13" id="KW-0255">Endonuclease</keyword>
<proteinExistence type="inferred from homology"/>
<dbReference type="Gene3D" id="1.10.1670.10">
    <property type="entry name" value="Helix-hairpin-Helix base-excision DNA repair enzymes (C-terminal)"/>
    <property type="match status" value="1"/>
</dbReference>
<keyword evidence="5 10" id="KW-0378">Hydrolase</keyword>
<keyword evidence="9 10" id="KW-0326">Glycosidase</keyword>
<keyword evidence="14" id="KW-1185">Reference proteome</keyword>
<feature type="region of interest" description="Disordered" evidence="11">
    <location>
        <begin position="225"/>
        <end position="252"/>
    </location>
</feature>
<dbReference type="InterPro" id="IPR011257">
    <property type="entry name" value="DNA_glycosylase"/>
</dbReference>
<evidence type="ECO:0000313" key="13">
    <source>
        <dbReference type="EMBL" id="MBK0332089.1"/>
    </source>
</evidence>
<evidence type="ECO:0000256" key="3">
    <source>
        <dbReference type="ARBA" id="ARBA00022723"/>
    </source>
</evidence>
<evidence type="ECO:0000256" key="6">
    <source>
        <dbReference type="ARBA" id="ARBA00023004"/>
    </source>
</evidence>
<evidence type="ECO:0000256" key="4">
    <source>
        <dbReference type="ARBA" id="ARBA00022763"/>
    </source>
</evidence>
<dbReference type="EC" id="4.2.99.18" evidence="10"/>
<keyword evidence="7 10" id="KW-0411">Iron-sulfur</keyword>
<keyword evidence="10" id="KW-0456">Lyase</keyword>
<evidence type="ECO:0000256" key="9">
    <source>
        <dbReference type="ARBA" id="ARBA00023295"/>
    </source>
</evidence>
<organism evidence="13 14">
    <name type="scientific">Brachybacterium halotolerans</name>
    <dbReference type="NCBI Taxonomy" id="2795215"/>
    <lineage>
        <taxon>Bacteria</taxon>
        <taxon>Bacillati</taxon>
        <taxon>Actinomycetota</taxon>
        <taxon>Actinomycetes</taxon>
        <taxon>Micrococcales</taxon>
        <taxon>Dermabacteraceae</taxon>
        <taxon>Brachybacterium</taxon>
    </lineage>
</organism>
<evidence type="ECO:0000256" key="11">
    <source>
        <dbReference type="SAM" id="MobiDB-lite"/>
    </source>
</evidence>
<keyword evidence="8 10" id="KW-0234">DNA repair</keyword>
<keyword evidence="6 10" id="KW-0408">Iron</keyword>
<accession>A0ABS1BBP6</accession>
<protein>
    <recommendedName>
        <fullName evidence="10">Endonuclease III</fullName>
        <ecNumber evidence="10">4.2.99.18</ecNumber>
    </recommendedName>
    <alternativeName>
        <fullName evidence="10">DNA-(apurinic or apyrimidinic site) lyase</fullName>
    </alternativeName>
</protein>
<comment type="function">
    <text evidence="10">DNA repair enzyme that has both DNA N-glycosylase activity and AP-lyase activity. The DNA N-glycosylase activity releases various damaged pyrimidines from DNA by cleaving the N-glycosidic bond, leaving an AP (apurinic/apyrimidinic) site. The AP-lyase activity cleaves the phosphodiester bond 3' to the AP site by a beta-elimination, leaving a 3'-terminal unsaturated sugar and a product with a terminal 5'-phosphate.</text>
</comment>
<dbReference type="Pfam" id="PF00730">
    <property type="entry name" value="HhH-GPD"/>
    <property type="match status" value="1"/>
</dbReference>
<dbReference type="InterPro" id="IPR005759">
    <property type="entry name" value="Nth"/>
</dbReference>
<evidence type="ECO:0000259" key="12">
    <source>
        <dbReference type="SMART" id="SM00478"/>
    </source>
</evidence>
<keyword evidence="2 10" id="KW-0004">4Fe-4S</keyword>
<feature type="binding site" evidence="10">
    <location>
        <position position="280"/>
    </location>
    <ligand>
        <name>[4Fe-4S] cluster</name>
        <dbReference type="ChEBI" id="CHEBI:49883"/>
    </ligand>
</feature>
<dbReference type="Proteomes" id="UP000612352">
    <property type="component" value="Unassembled WGS sequence"/>
</dbReference>
<dbReference type="SMART" id="SM00478">
    <property type="entry name" value="ENDO3c"/>
    <property type="match status" value="1"/>
</dbReference>
<dbReference type="InterPro" id="IPR023170">
    <property type="entry name" value="HhH_base_excis_C"/>
</dbReference>
<dbReference type="CDD" id="cd00056">
    <property type="entry name" value="ENDO3c"/>
    <property type="match status" value="1"/>
</dbReference>
<evidence type="ECO:0000256" key="5">
    <source>
        <dbReference type="ARBA" id="ARBA00022801"/>
    </source>
</evidence>
<feature type="compositionally biased region" description="Gly residues" evidence="11">
    <location>
        <begin position="33"/>
        <end position="42"/>
    </location>
</feature>
<dbReference type="SUPFAM" id="SSF48150">
    <property type="entry name" value="DNA-glycosylase"/>
    <property type="match status" value="1"/>
</dbReference>
<dbReference type="PANTHER" id="PTHR10359">
    <property type="entry name" value="A/G-SPECIFIC ADENINE GLYCOSYLASE/ENDONUCLEASE III"/>
    <property type="match status" value="1"/>
</dbReference>
<reference evidence="13 14" key="1">
    <citation type="submission" date="2020-12" db="EMBL/GenBank/DDBJ databases">
        <title>Brachybacterium sp. MASK1Z-5, whole genome shotgun sequence.</title>
        <authorList>
            <person name="Tuo L."/>
        </authorList>
    </citation>
    <scope>NUCLEOTIDE SEQUENCE [LARGE SCALE GENOMIC DNA]</scope>
    <source>
        <strain evidence="13 14">MASK1Z-5</strain>
    </source>
</reference>
<evidence type="ECO:0000313" key="14">
    <source>
        <dbReference type="Proteomes" id="UP000612352"/>
    </source>
</evidence>
<dbReference type="InterPro" id="IPR003265">
    <property type="entry name" value="HhH-GPD_domain"/>
</dbReference>
<dbReference type="HAMAP" id="MF_00942">
    <property type="entry name" value="Nth"/>
    <property type="match status" value="1"/>
</dbReference>
<comment type="caution">
    <text evidence="13">The sequence shown here is derived from an EMBL/GenBank/DDBJ whole genome shotgun (WGS) entry which is preliminary data.</text>
</comment>
<dbReference type="Pfam" id="PF10576">
    <property type="entry name" value="EndIII_4Fe-2S"/>
    <property type="match status" value="1"/>
</dbReference>
<keyword evidence="10" id="KW-0238">DNA-binding</keyword>
<dbReference type="PANTHER" id="PTHR10359:SF18">
    <property type="entry name" value="ENDONUCLEASE III"/>
    <property type="match status" value="1"/>
</dbReference>
<evidence type="ECO:0000256" key="1">
    <source>
        <dbReference type="ARBA" id="ARBA00008343"/>
    </source>
</evidence>
<keyword evidence="13" id="KW-0540">Nuclease</keyword>
<evidence type="ECO:0000256" key="8">
    <source>
        <dbReference type="ARBA" id="ARBA00023204"/>
    </source>
</evidence>
<sequence>MGTIVTDVARICVLAHLIRASHGASGPPRGGRRGAGNRGRGGSTKEQRVSGVSSADAPADVREVVSRLRAEYPRARTELDFRDAFELLVATVLSAQTTDARVNSVTPELFGRWAGPEGLAGADPAEVEKVLKPLGMGPTRAARVIALARALLADHGGEVPDDQDALEALPGVGRKTAFVVRGVHFGRSLLAVDTHVTRVAGRLGWTRSRQARTVEHDVVALVQSADAAAEEGDAEEGDAREGDAAAETSDPTTDLTALSLRLILHGRRVCTARSPHCAECTLADLCPRIGVAA</sequence>
<feature type="binding site" evidence="10">
    <location>
        <position position="286"/>
    </location>
    <ligand>
        <name>[4Fe-4S] cluster</name>
        <dbReference type="ChEBI" id="CHEBI:49883"/>
    </ligand>
</feature>